<protein>
    <submittedName>
        <fullName evidence="2">Uncharacterized protein</fullName>
    </submittedName>
</protein>
<evidence type="ECO:0000256" key="1">
    <source>
        <dbReference type="SAM" id="MobiDB-lite"/>
    </source>
</evidence>
<gene>
    <name evidence="2" type="ORF">EJ065_3605</name>
</gene>
<dbReference type="AlphaFoldDB" id="A0A410RTG7"/>
<evidence type="ECO:0000313" key="3">
    <source>
        <dbReference type="Proteomes" id="UP000288758"/>
    </source>
</evidence>
<dbReference type="EMBL" id="CP034669">
    <property type="protein sequence ID" value="QAT85166.1"/>
    <property type="molecule type" value="Genomic_DNA"/>
</dbReference>
<accession>A0A410RTG7</accession>
<dbReference type="Proteomes" id="UP000288758">
    <property type="component" value="Chromosome"/>
</dbReference>
<evidence type="ECO:0000313" key="2">
    <source>
        <dbReference type="EMBL" id="QAT85166.1"/>
    </source>
</evidence>
<feature type="region of interest" description="Disordered" evidence="1">
    <location>
        <begin position="1"/>
        <end position="151"/>
    </location>
</feature>
<name>A0A410RTG7_CORCK</name>
<organism evidence="2 3">
    <name type="scientific">Corallococcus coralloides</name>
    <name type="common">Myxococcus coralloides</name>
    <dbReference type="NCBI Taxonomy" id="184914"/>
    <lineage>
        <taxon>Bacteria</taxon>
        <taxon>Pseudomonadati</taxon>
        <taxon>Myxococcota</taxon>
        <taxon>Myxococcia</taxon>
        <taxon>Myxococcales</taxon>
        <taxon>Cystobacterineae</taxon>
        <taxon>Myxococcaceae</taxon>
        <taxon>Corallococcus</taxon>
    </lineage>
</organism>
<sequence length="245" mass="25726">MSQERLHGGREWAPAGAARAKPVRQSDRFPWRGWHDGSPSLACDATRPMRIIRGRPSAQGYGRGGPNLSDSRTEPSGGPNLSDSRTEPSGGPNLSDSRTGSRGVRCPAAACDEAGPTRSGSWRPSVQGARRCGQNLSDSRTRPGGGPNLSDCRTGSSGLGLSGCRTGFCRVPNLFDERAGSRGGLSQPDCRTGFRGDAGLSDCRTGFWGAPPPGRFGELLPFSSVWIGGLFEGLAQRLSLDGGAR</sequence>
<proteinExistence type="predicted"/>
<feature type="compositionally biased region" description="Basic and acidic residues" evidence="1">
    <location>
        <begin position="24"/>
        <end position="35"/>
    </location>
</feature>
<reference evidence="2 3" key="1">
    <citation type="submission" date="2018-12" db="EMBL/GenBank/DDBJ databases">
        <title>Complete Genome Sequence of the Corallopyronin A producing Myxobacterium Corallococcus coralloides B035.</title>
        <authorList>
            <person name="Bouhired S.M."/>
            <person name="Rupp O."/>
            <person name="Blom J."/>
            <person name="Schaeberle T.F."/>
            <person name="Kehraus S."/>
            <person name="Schiefer A."/>
            <person name="Pfarr K."/>
            <person name="Goesmann A."/>
            <person name="Hoerauf A."/>
            <person name="Koenig G.M."/>
        </authorList>
    </citation>
    <scope>NUCLEOTIDE SEQUENCE [LARGE SCALE GENOMIC DNA]</scope>
    <source>
        <strain evidence="2 3">B035</strain>
    </source>
</reference>
<feature type="compositionally biased region" description="Basic and acidic residues" evidence="1">
    <location>
        <begin position="1"/>
        <end position="10"/>
    </location>
</feature>